<dbReference type="SMART" id="SM00364">
    <property type="entry name" value="LRR_BAC"/>
    <property type="match status" value="4"/>
</dbReference>
<dbReference type="PANTHER" id="PTHR48051:SF39">
    <property type="entry name" value="P53-INDUCED DEATH DOMAIN PROTEIN 1"/>
    <property type="match status" value="1"/>
</dbReference>
<gene>
    <name evidence="3" type="ORF">XYLVIOL_LOCUS8373</name>
</gene>
<evidence type="ECO:0008006" key="5">
    <source>
        <dbReference type="Google" id="ProtNLM"/>
    </source>
</evidence>
<evidence type="ECO:0000313" key="3">
    <source>
        <dbReference type="EMBL" id="CAL7947490.1"/>
    </source>
</evidence>
<dbReference type="InterPro" id="IPR003591">
    <property type="entry name" value="Leu-rich_rpt_typical-subtyp"/>
</dbReference>
<dbReference type="EMBL" id="CAXAJV020001296">
    <property type="protein sequence ID" value="CAL7947490.1"/>
    <property type="molecule type" value="Genomic_DNA"/>
</dbReference>
<evidence type="ECO:0000256" key="1">
    <source>
        <dbReference type="ARBA" id="ARBA00022614"/>
    </source>
</evidence>
<keyword evidence="1" id="KW-0433">Leucine-rich repeat</keyword>
<keyword evidence="2" id="KW-0677">Repeat</keyword>
<dbReference type="Pfam" id="PF00560">
    <property type="entry name" value="LRR_1"/>
    <property type="match status" value="1"/>
</dbReference>
<evidence type="ECO:0000313" key="4">
    <source>
        <dbReference type="Proteomes" id="UP001642520"/>
    </source>
</evidence>
<protein>
    <recommendedName>
        <fullName evidence="5">Leucine-rich repeat-containing protein 28</fullName>
    </recommendedName>
</protein>
<dbReference type="InterPro" id="IPR032675">
    <property type="entry name" value="LRR_dom_sf"/>
</dbReference>
<dbReference type="Proteomes" id="UP001642520">
    <property type="component" value="Unassembled WGS sequence"/>
</dbReference>
<evidence type="ECO:0000256" key="2">
    <source>
        <dbReference type="ARBA" id="ARBA00022737"/>
    </source>
</evidence>
<dbReference type="SMART" id="SM00369">
    <property type="entry name" value="LRR_TYP"/>
    <property type="match status" value="5"/>
</dbReference>
<dbReference type="Pfam" id="PF13855">
    <property type="entry name" value="LRR_8"/>
    <property type="match status" value="1"/>
</dbReference>
<name>A0ABP1P810_XYLVO</name>
<proteinExistence type="predicted"/>
<reference evidence="3 4" key="1">
    <citation type="submission" date="2024-08" db="EMBL/GenBank/DDBJ databases">
        <authorList>
            <person name="Will J Nash"/>
            <person name="Angela Man"/>
            <person name="Seanna McTaggart"/>
            <person name="Kendall Baker"/>
            <person name="Tom Barker"/>
            <person name="Leah Catchpole"/>
            <person name="Alex Durrant"/>
            <person name="Karim Gharbi"/>
            <person name="Naomi Irish"/>
            <person name="Gemy Kaithakottil"/>
            <person name="Debby Ku"/>
            <person name="Aaliyah Providence"/>
            <person name="Felix Shaw"/>
            <person name="David Swarbreck"/>
            <person name="Chris Watkins"/>
            <person name="Ann M. McCartney"/>
            <person name="Giulio Formenti"/>
            <person name="Alice Mouton"/>
            <person name="Noel Vella"/>
            <person name="Bjorn M von Reumont"/>
            <person name="Adriana Vella"/>
            <person name="Wilfried Haerty"/>
        </authorList>
    </citation>
    <scope>NUCLEOTIDE SEQUENCE [LARGE SCALE GENOMIC DNA]</scope>
</reference>
<dbReference type="InterPro" id="IPR001611">
    <property type="entry name" value="Leu-rich_rpt"/>
</dbReference>
<dbReference type="InterPro" id="IPR050216">
    <property type="entry name" value="LRR_domain-containing"/>
</dbReference>
<keyword evidence="4" id="KW-1185">Reference proteome</keyword>
<comment type="caution">
    <text evidence="3">The sequence shown here is derived from an EMBL/GenBank/DDBJ whole genome shotgun (WGS) entry which is preliminary data.</text>
</comment>
<accession>A0ABP1P810</accession>
<sequence>MYSYRYSYSNTVYCSECIDYCGVKEVDSTEMVNEIKNKVILHWNCRGLVEFPEVIRDYGSHIQEIYLKWNKLTTLPSWIKELFNVTNLYVYGNLIKEVPPQLCQMTQLVVLDLSDNKLERLPPCIGNLINLKSLLLNQNFIDKLPVEMSKMHNLEILSISWNKFVALPEWIGSLPKLKELNADNNCLKELPNRLTLSPQLAIISVCSNRLRYLPLNGFVSSPCIRFDANIYLNYLSYPLLYQLISQVQDTLIENHRNILGYGCFTMHCENTTLHTNIKLTVKINALHGKDIDIIIELPRQLLKVHNVHENTVVPLWELALRKVYTERYKHTLSISAPPINISVQYEPIPIKNSQKIDFTMYSMNYALCNLLTNGPTSICVNSQCQQPIFTEAWVLVGAIHQIESIITTALCCCKRCASEFSKHSNMTVKYDWHCIN</sequence>
<dbReference type="SUPFAM" id="SSF52058">
    <property type="entry name" value="L domain-like"/>
    <property type="match status" value="1"/>
</dbReference>
<dbReference type="PANTHER" id="PTHR48051">
    <property type="match status" value="1"/>
</dbReference>
<dbReference type="PROSITE" id="PS51450">
    <property type="entry name" value="LRR"/>
    <property type="match status" value="2"/>
</dbReference>
<dbReference type="Gene3D" id="3.80.10.10">
    <property type="entry name" value="Ribonuclease Inhibitor"/>
    <property type="match status" value="1"/>
</dbReference>
<organism evidence="3 4">
    <name type="scientific">Xylocopa violacea</name>
    <name type="common">Violet carpenter bee</name>
    <name type="synonym">Apis violacea</name>
    <dbReference type="NCBI Taxonomy" id="135666"/>
    <lineage>
        <taxon>Eukaryota</taxon>
        <taxon>Metazoa</taxon>
        <taxon>Ecdysozoa</taxon>
        <taxon>Arthropoda</taxon>
        <taxon>Hexapoda</taxon>
        <taxon>Insecta</taxon>
        <taxon>Pterygota</taxon>
        <taxon>Neoptera</taxon>
        <taxon>Endopterygota</taxon>
        <taxon>Hymenoptera</taxon>
        <taxon>Apocrita</taxon>
        <taxon>Aculeata</taxon>
        <taxon>Apoidea</taxon>
        <taxon>Anthophila</taxon>
        <taxon>Apidae</taxon>
        <taxon>Xylocopa</taxon>
        <taxon>Xylocopa</taxon>
    </lineage>
</organism>